<evidence type="ECO:0000313" key="3">
    <source>
        <dbReference type="Proteomes" id="UP000325395"/>
    </source>
</evidence>
<name>A0ABQ6WUK7_9EURO</name>
<dbReference type="Proteomes" id="UP000325395">
    <property type="component" value="Unassembled WGS sequence"/>
</dbReference>
<dbReference type="SUPFAM" id="SSF51735">
    <property type="entry name" value="NAD(P)-binding Rossmann-fold domains"/>
    <property type="match status" value="1"/>
</dbReference>
<dbReference type="Pfam" id="PF22917">
    <property type="entry name" value="PRISE"/>
    <property type="match status" value="1"/>
</dbReference>
<feature type="domain" description="PRISE-like Rossmann-fold" evidence="1">
    <location>
        <begin position="5"/>
        <end position="311"/>
    </location>
</feature>
<dbReference type="PANTHER" id="PTHR32487:SF0">
    <property type="entry name" value="3-OXO-DELTA(4,5)-STEROID 5-BETA-REDUCTASE"/>
    <property type="match status" value="1"/>
</dbReference>
<accession>A0ABQ6WUK7</accession>
<proteinExistence type="predicted"/>
<dbReference type="InterPro" id="IPR055222">
    <property type="entry name" value="PRISE-like_Rossmann-fold"/>
</dbReference>
<organism evidence="2 3">
    <name type="scientific">Aspergillus pseudocaelatus</name>
    <dbReference type="NCBI Taxonomy" id="1825620"/>
    <lineage>
        <taxon>Eukaryota</taxon>
        <taxon>Fungi</taxon>
        <taxon>Dikarya</taxon>
        <taxon>Ascomycota</taxon>
        <taxon>Pezizomycotina</taxon>
        <taxon>Eurotiomycetes</taxon>
        <taxon>Eurotiomycetidae</taxon>
        <taxon>Eurotiales</taxon>
        <taxon>Aspergillaceae</taxon>
        <taxon>Aspergillus</taxon>
        <taxon>Aspergillus subgen. Circumdati</taxon>
    </lineage>
</organism>
<gene>
    <name evidence="2" type="ORF">BDV36DRAFT_306279</name>
</gene>
<protein>
    <recommendedName>
        <fullName evidence="1">PRISE-like Rossmann-fold domain-containing protein</fullName>
    </recommendedName>
</protein>
<dbReference type="CDD" id="cd08948">
    <property type="entry name" value="5beta-POR_like_SDR_a"/>
    <property type="match status" value="1"/>
</dbReference>
<evidence type="ECO:0000259" key="1">
    <source>
        <dbReference type="Pfam" id="PF22917"/>
    </source>
</evidence>
<reference evidence="2 3" key="1">
    <citation type="submission" date="2019-04" db="EMBL/GenBank/DDBJ databases">
        <authorList>
            <consortium name="DOE Joint Genome Institute"/>
            <person name="Mondo S."/>
            <person name="Kjaerbolling I."/>
            <person name="Vesth T."/>
            <person name="Frisvad J.C."/>
            <person name="Nybo J.L."/>
            <person name="Theobald S."/>
            <person name="Kildgaard S."/>
            <person name="Isbrandt T."/>
            <person name="Kuo A."/>
            <person name="Sato A."/>
            <person name="Lyhne E.K."/>
            <person name="Kogle M.E."/>
            <person name="Wiebenga A."/>
            <person name="Kun R.S."/>
            <person name="Lubbers R.J."/>
            <person name="Makela M.R."/>
            <person name="Barry K."/>
            <person name="Chovatia M."/>
            <person name="Clum A."/>
            <person name="Daum C."/>
            <person name="Haridas S."/>
            <person name="He G."/>
            <person name="LaButti K."/>
            <person name="Lipzen A."/>
            <person name="Riley R."/>
            <person name="Salamov A."/>
            <person name="Simmons B.A."/>
            <person name="Magnuson J.K."/>
            <person name="Henrissat B."/>
            <person name="Mortensen U.H."/>
            <person name="Larsen T.O."/>
            <person name="Devries R.P."/>
            <person name="Grigoriev I.V."/>
            <person name="Machida M."/>
            <person name="Baker S.E."/>
            <person name="Andersen M.R."/>
            <person name="Cantor M.N."/>
            <person name="Hua S.X."/>
        </authorList>
    </citation>
    <scope>NUCLEOTIDE SEQUENCE [LARGE SCALE GENOMIC DNA]</scope>
    <source>
        <strain evidence="2 3">CBS 117616</strain>
    </source>
</reference>
<evidence type="ECO:0000313" key="2">
    <source>
        <dbReference type="EMBL" id="KAE8420792.1"/>
    </source>
</evidence>
<dbReference type="EMBL" id="ML735706">
    <property type="protein sequence ID" value="KAE8420792.1"/>
    <property type="molecule type" value="Genomic_DNA"/>
</dbReference>
<keyword evidence="3" id="KW-1185">Reference proteome</keyword>
<dbReference type="Gene3D" id="3.40.50.720">
    <property type="entry name" value="NAD(P)-binding Rossmann-like Domain"/>
    <property type="match status" value="1"/>
</dbReference>
<dbReference type="InterPro" id="IPR036291">
    <property type="entry name" value="NAD(P)-bd_dom_sf"/>
</dbReference>
<sequence>MAKVALITGVNGITGSAILEHLVKHTTASEWSRIIITSRSPLKTSVSDSRVEFIALDFSNPPNELAEQMRDHCAEVTHAYFSSYVHKDTFVELNSANRSLFENFLSALTSVAKSLQNCTLQTGGKYYNVHLRPVPWPTRETDPRLVSAEANFYYYQEDFLAEQQRGSNWTWNIIRPEAIIGCTSKPNGMNEALTIALYFLINKELGFEAPMPTNFAYFNGADDISDARLIADLSIFASTHENCANQAFNVANGDVISWKNLWPRLADWFGCKVPSDQKFEKTSFVHGETHQEISLQQWAKDKREVWEKLCDQLGSPESKGTFDAGTWAFQDWVFRRTWSSPLSINKARKFGWTGHLDSFDSFTDAFAKFKELKQIP</sequence>
<dbReference type="PANTHER" id="PTHR32487">
    <property type="entry name" value="3-OXO-DELTA(4,5)-STEROID 5-BETA-REDUCTASE"/>
    <property type="match status" value="1"/>
</dbReference>